<sequence length="84" mass="9713">MMLHSIFVLDWWLLTSQLDAICLSHAQYMRHNLDKVFIGSAVVIIKIGWLLSGHFDNSLYSSFNKWLHVLFIHIISPSQSVNQS</sequence>
<accession>A0ACC2EG57</accession>
<keyword evidence="2" id="KW-1185">Reference proteome</keyword>
<dbReference type="Proteomes" id="UP001162992">
    <property type="component" value="Chromosome 2"/>
</dbReference>
<evidence type="ECO:0000313" key="1">
    <source>
        <dbReference type="EMBL" id="KAJ7565470.1"/>
    </source>
</evidence>
<evidence type="ECO:0000313" key="2">
    <source>
        <dbReference type="Proteomes" id="UP001162992"/>
    </source>
</evidence>
<reference evidence="2" key="1">
    <citation type="journal article" date="2024" name="Proc. Natl. Acad. Sci. U.S.A.">
        <title>Extraordinary preservation of gene collinearity over three hundred million years revealed in homosporous lycophytes.</title>
        <authorList>
            <person name="Li C."/>
            <person name="Wickell D."/>
            <person name="Kuo L.Y."/>
            <person name="Chen X."/>
            <person name="Nie B."/>
            <person name="Liao X."/>
            <person name="Peng D."/>
            <person name="Ji J."/>
            <person name="Jenkins J."/>
            <person name="Williams M."/>
            <person name="Shu S."/>
            <person name="Plott C."/>
            <person name="Barry K."/>
            <person name="Rajasekar S."/>
            <person name="Grimwood J."/>
            <person name="Han X."/>
            <person name="Sun S."/>
            <person name="Hou Z."/>
            <person name="He W."/>
            <person name="Dai G."/>
            <person name="Sun C."/>
            <person name="Schmutz J."/>
            <person name="Leebens-Mack J.H."/>
            <person name="Li F.W."/>
            <person name="Wang L."/>
        </authorList>
    </citation>
    <scope>NUCLEOTIDE SEQUENCE [LARGE SCALE GENOMIC DNA]</scope>
    <source>
        <strain evidence="2">cv. PW_Plant_1</strain>
    </source>
</reference>
<proteinExistence type="predicted"/>
<name>A0ACC2EG57_DIPCM</name>
<dbReference type="EMBL" id="CM055093">
    <property type="protein sequence ID" value="KAJ7565470.1"/>
    <property type="molecule type" value="Genomic_DNA"/>
</dbReference>
<protein>
    <submittedName>
        <fullName evidence="1">Uncharacterized protein</fullName>
    </submittedName>
</protein>
<organism evidence="1 2">
    <name type="scientific">Diphasiastrum complanatum</name>
    <name type="common">Issler's clubmoss</name>
    <name type="synonym">Lycopodium complanatum</name>
    <dbReference type="NCBI Taxonomy" id="34168"/>
    <lineage>
        <taxon>Eukaryota</taxon>
        <taxon>Viridiplantae</taxon>
        <taxon>Streptophyta</taxon>
        <taxon>Embryophyta</taxon>
        <taxon>Tracheophyta</taxon>
        <taxon>Lycopodiopsida</taxon>
        <taxon>Lycopodiales</taxon>
        <taxon>Lycopodiaceae</taxon>
        <taxon>Lycopodioideae</taxon>
        <taxon>Diphasiastrum</taxon>
    </lineage>
</organism>
<gene>
    <name evidence="1" type="ORF">O6H91_02G062400</name>
</gene>
<comment type="caution">
    <text evidence="1">The sequence shown here is derived from an EMBL/GenBank/DDBJ whole genome shotgun (WGS) entry which is preliminary data.</text>
</comment>